<dbReference type="InterPro" id="IPR029058">
    <property type="entry name" value="AB_hydrolase_fold"/>
</dbReference>
<keyword evidence="1" id="KW-0378">Hydrolase</keyword>
<reference evidence="3 4" key="1">
    <citation type="submission" date="2018-07" db="EMBL/GenBank/DDBJ databases">
        <title>Marsedoiliclastica nanhaica gen. nov. sp. nov., a novel marine hydrocarbonoclastic bacterium isolated from an in-situ enriched hydrocarbon-degrading consortium in deep-sea sediment.</title>
        <authorList>
            <person name="Dong C."/>
            <person name="Ma T."/>
            <person name="Liu R."/>
            <person name="Shao Z."/>
        </authorList>
    </citation>
    <scope>NUCLEOTIDE SEQUENCE [LARGE SCALE GENOMIC DNA]</scope>
    <source>
        <strain evidence="4">soil36-7</strain>
    </source>
</reference>
<dbReference type="PANTHER" id="PTHR22946">
    <property type="entry name" value="DIENELACTONE HYDROLASE DOMAIN-CONTAINING PROTEIN-RELATED"/>
    <property type="match status" value="1"/>
</dbReference>
<evidence type="ECO:0000313" key="3">
    <source>
        <dbReference type="EMBL" id="QCF25381.1"/>
    </source>
</evidence>
<dbReference type="PANTHER" id="PTHR22946:SF9">
    <property type="entry name" value="POLYKETIDE TRANSFERASE AF380"/>
    <property type="match status" value="1"/>
</dbReference>
<feature type="domain" description="Xaa-Pro dipeptidyl-peptidase-like" evidence="2">
    <location>
        <begin position="74"/>
        <end position="331"/>
    </location>
</feature>
<evidence type="ECO:0000259" key="2">
    <source>
        <dbReference type="Pfam" id="PF02129"/>
    </source>
</evidence>
<dbReference type="GO" id="GO:0052689">
    <property type="term" value="F:carboxylic ester hydrolase activity"/>
    <property type="evidence" value="ECO:0007669"/>
    <property type="project" value="UniProtKB-ARBA"/>
</dbReference>
<dbReference type="Gene3D" id="3.40.50.1820">
    <property type="entry name" value="alpha/beta hydrolase"/>
    <property type="match status" value="1"/>
</dbReference>
<sequence>MLMRPVPVSRTGQSGDVMSAVAGGVVGTFKIWLLLCSALLSACAGVDVKERYQQTGPDVALSQTSYHVDIKSHDGVVLRATVYQPALEPGVDAPVIIHTHGFGAFRAPRRWSIYGQLVLSGQAAMAAWDSGYWVISYDQRGFGDSEGDVHLMDPDYEVKDFSSVVDWADENLPRILRDPSGDPFIGGSGESYGGAVQILASMQDPRIDAIVPIATWYDLKEALAPNGVVQSFWPFALDWLGTIGSGFDFDLINETSYQSALAGDIDSATTLDMSRRSPAEYCEKGEGIQADALFIQGLRDVLFPLNHGLANWECAREAGQDVYLVALQDGHIMPWPMQAFSGLPLFNTQANIRCGPYRTTAVAMILAFWDDKLKGKTTMRPRHCLTFAFGEPMPSAELLLEPGGEVFEVPEARVKLAFSGSLELLLQPWDWFAGWFIPAGTVLPATEQPVTGGTLRPAFLPLYRAREGDFLAGVPRLQLVTATERAEQAGMLFAGIGVRRPGSSAVEVIHEQFTPVPVPSGEQADMAGVVYPLAADETVGLVLQGYTGAYYGRGEGWRDTARVSGAVTLPLHHGGMD</sequence>
<dbReference type="EMBL" id="CP031093">
    <property type="protein sequence ID" value="QCF25381.1"/>
    <property type="molecule type" value="Genomic_DNA"/>
</dbReference>
<gene>
    <name evidence="3" type="ORF">soil367_05245</name>
</gene>
<organism evidence="3 4">
    <name type="scientific">Hydrocarboniclastica marina</name>
    <dbReference type="NCBI Taxonomy" id="2259620"/>
    <lineage>
        <taxon>Bacteria</taxon>
        <taxon>Pseudomonadati</taxon>
        <taxon>Pseudomonadota</taxon>
        <taxon>Gammaproteobacteria</taxon>
        <taxon>Alteromonadales</taxon>
        <taxon>Alteromonadaceae</taxon>
        <taxon>Hydrocarboniclastica</taxon>
    </lineage>
</organism>
<dbReference type="InterPro" id="IPR050261">
    <property type="entry name" value="FrsA_esterase"/>
</dbReference>
<dbReference type="SUPFAM" id="SSF53474">
    <property type="entry name" value="alpha/beta-Hydrolases"/>
    <property type="match status" value="1"/>
</dbReference>
<evidence type="ECO:0000313" key="4">
    <source>
        <dbReference type="Proteomes" id="UP000298049"/>
    </source>
</evidence>
<evidence type="ECO:0000256" key="1">
    <source>
        <dbReference type="ARBA" id="ARBA00022801"/>
    </source>
</evidence>
<keyword evidence="4" id="KW-1185">Reference proteome</keyword>
<dbReference type="OrthoDB" id="9806163at2"/>
<proteinExistence type="predicted"/>
<name>A0A4P7XEP2_9ALTE</name>
<protein>
    <submittedName>
        <fullName evidence="3">X-Pro dipeptidyl-peptidase</fullName>
    </submittedName>
</protein>
<dbReference type="InterPro" id="IPR000383">
    <property type="entry name" value="Xaa-Pro-like_dom"/>
</dbReference>
<dbReference type="Pfam" id="PF02129">
    <property type="entry name" value="Peptidase_S15"/>
    <property type="match status" value="1"/>
</dbReference>
<dbReference type="AlphaFoldDB" id="A0A4P7XEP2"/>
<dbReference type="Proteomes" id="UP000298049">
    <property type="component" value="Chromosome"/>
</dbReference>
<accession>A0A4P7XEP2</accession>
<dbReference type="KEGG" id="hmi:soil367_05245"/>